<comment type="similarity">
    <text evidence="2">Belongs to the GtrA family.</text>
</comment>
<evidence type="ECO:0000256" key="6">
    <source>
        <dbReference type="SAM" id="Phobius"/>
    </source>
</evidence>
<feature type="transmembrane region" description="Helical" evidence="6">
    <location>
        <begin position="12"/>
        <end position="34"/>
    </location>
</feature>
<evidence type="ECO:0000256" key="3">
    <source>
        <dbReference type="ARBA" id="ARBA00022692"/>
    </source>
</evidence>
<feature type="transmembrane region" description="Helical" evidence="6">
    <location>
        <begin position="108"/>
        <end position="128"/>
    </location>
</feature>
<protein>
    <submittedName>
        <fullName evidence="8">GtrA family protein</fullName>
    </submittedName>
</protein>
<organism evidence="8">
    <name type="scientific">Caldithrix abyssi</name>
    <dbReference type="NCBI Taxonomy" id="187145"/>
    <lineage>
        <taxon>Bacteria</taxon>
        <taxon>Pseudomonadati</taxon>
        <taxon>Calditrichota</taxon>
        <taxon>Calditrichia</taxon>
        <taxon>Calditrichales</taxon>
        <taxon>Calditrichaceae</taxon>
        <taxon>Caldithrix</taxon>
    </lineage>
</organism>
<gene>
    <name evidence="8" type="ORF">ENL21_08900</name>
</gene>
<evidence type="ECO:0000256" key="2">
    <source>
        <dbReference type="ARBA" id="ARBA00009399"/>
    </source>
</evidence>
<evidence type="ECO:0000256" key="5">
    <source>
        <dbReference type="ARBA" id="ARBA00023136"/>
    </source>
</evidence>
<dbReference type="GO" id="GO:0005886">
    <property type="term" value="C:plasma membrane"/>
    <property type="evidence" value="ECO:0007669"/>
    <property type="project" value="TreeGrafter"/>
</dbReference>
<feature type="transmembrane region" description="Helical" evidence="6">
    <location>
        <begin position="40"/>
        <end position="60"/>
    </location>
</feature>
<sequence length="140" mass="16448">MDLFTNKARLWRMFKFGLIGTSGLIVNNLFLWLFHGQLHIPLELASPMAIAIAIFNNFSWNDLFTWGKDRHQRHFSYFHRLIRYYTSAALGGLINYLALLALTRFLDWPYILSNLIGIGLGMVSNFLLSEFWVFKKRKED</sequence>
<keyword evidence="3 6" id="KW-0812">Transmembrane</keyword>
<evidence type="ECO:0000259" key="7">
    <source>
        <dbReference type="Pfam" id="PF04138"/>
    </source>
</evidence>
<feature type="transmembrane region" description="Helical" evidence="6">
    <location>
        <begin position="81"/>
        <end position="102"/>
    </location>
</feature>
<dbReference type="Proteomes" id="UP000886111">
    <property type="component" value="Unassembled WGS sequence"/>
</dbReference>
<dbReference type="EMBL" id="DRTD01000663">
    <property type="protein sequence ID" value="HHE55887.1"/>
    <property type="molecule type" value="Genomic_DNA"/>
</dbReference>
<comment type="caution">
    <text evidence="8">The sequence shown here is derived from an EMBL/GenBank/DDBJ whole genome shotgun (WGS) entry which is preliminary data.</text>
</comment>
<name>A0A7V5LJM0_CALAY</name>
<proteinExistence type="inferred from homology"/>
<dbReference type="InterPro" id="IPR051401">
    <property type="entry name" value="GtrA_CellWall_Glycosyl"/>
</dbReference>
<comment type="subcellular location">
    <subcellularLocation>
        <location evidence="1">Membrane</location>
        <topology evidence="1">Multi-pass membrane protein</topology>
    </subcellularLocation>
</comment>
<reference evidence="8" key="1">
    <citation type="journal article" date="2020" name="mSystems">
        <title>Genome- and Community-Level Interaction Insights into Carbon Utilization and Element Cycling Functions of Hydrothermarchaeota in Hydrothermal Sediment.</title>
        <authorList>
            <person name="Zhou Z."/>
            <person name="Liu Y."/>
            <person name="Xu W."/>
            <person name="Pan J."/>
            <person name="Luo Z.H."/>
            <person name="Li M."/>
        </authorList>
    </citation>
    <scope>NUCLEOTIDE SEQUENCE [LARGE SCALE GENOMIC DNA]</scope>
    <source>
        <strain evidence="8">HyVt-76</strain>
    </source>
</reference>
<evidence type="ECO:0000313" key="8">
    <source>
        <dbReference type="EMBL" id="HHE55887.1"/>
    </source>
</evidence>
<feature type="domain" description="GtrA/DPMS transmembrane" evidence="7">
    <location>
        <begin position="15"/>
        <end position="134"/>
    </location>
</feature>
<dbReference type="InterPro" id="IPR007267">
    <property type="entry name" value="GtrA_DPMS_TM"/>
</dbReference>
<dbReference type="Pfam" id="PF04138">
    <property type="entry name" value="GtrA_DPMS_TM"/>
    <property type="match status" value="1"/>
</dbReference>
<evidence type="ECO:0000256" key="4">
    <source>
        <dbReference type="ARBA" id="ARBA00022989"/>
    </source>
</evidence>
<keyword evidence="4 6" id="KW-1133">Transmembrane helix</keyword>
<evidence type="ECO:0000256" key="1">
    <source>
        <dbReference type="ARBA" id="ARBA00004141"/>
    </source>
</evidence>
<dbReference type="PANTHER" id="PTHR38459:SF1">
    <property type="entry name" value="PROPHAGE BACTOPRENOL-LINKED GLUCOSE TRANSLOCASE HOMOLOG"/>
    <property type="match status" value="1"/>
</dbReference>
<keyword evidence="5 6" id="KW-0472">Membrane</keyword>
<accession>A0A7V5LJM0</accession>
<dbReference type="PANTHER" id="PTHR38459">
    <property type="entry name" value="PROPHAGE BACTOPRENOL-LINKED GLUCOSE TRANSLOCASE HOMOLOG"/>
    <property type="match status" value="1"/>
</dbReference>
<dbReference type="AlphaFoldDB" id="A0A7V5LJM0"/>
<dbReference type="GO" id="GO:0000271">
    <property type="term" value="P:polysaccharide biosynthetic process"/>
    <property type="evidence" value="ECO:0007669"/>
    <property type="project" value="InterPro"/>
</dbReference>